<evidence type="ECO:0000313" key="3">
    <source>
        <dbReference type="Proteomes" id="UP000504629"/>
    </source>
</evidence>
<keyword evidence="3" id="KW-1185">Reference proteome</keyword>
<feature type="signal peptide" evidence="2">
    <location>
        <begin position="1"/>
        <end position="17"/>
    </location>
</feature>
<keyword evidence="2" id="KW-0732">Signal</keyword>
<dbReference type="Proteomes" id="UP000504629">
    <property type="component" value="Unplaced"/>
</dbReference>
<evidence type="ECO:0000256" key="1">
    <source>
        <dbReference type="SAM" id="MobiDB-lite"/>
    </source>
</evidence>
<gene>
    <name evidence="4" type="primary">LOC114250918</name>
</gene>
<reference evidence="4" key="1">
    <citation type="submission" date="2025-08" db="UniProtKB">
        <authorList>
            <consortium name="RefSeq"/>
        </authorList>
    </citation>
    <scope>IDENTIFICATION</scope>
    <source>
        <tissue evidence="4">Silk gland</tissue>
    </source>
</reference>
<dbReference type="AlphaFoldDB" id="A0A6J2KEP6"/>
<dbReference type="OrthoDB" id="7479164at2759"/>
<dbReference type="RefSeq" id="XP_028040816.1">
    <property type="nucleotide sequence ID" value="XM_028185015.1"/>
</dbReference>
<feature type="region of interest" description="Disordered" evidence="1">
    <location>
        <begin position="39"/>
        <end position="112"/>
    </location>
</feature>
<feature type="chain" id="PRO_5026906624" evidence="2">
    <location>
        <begin position="18"/>
        <end position="143"/>
    </location>
</feature>
<dbReference type="GeneID" id="114250918"/>
<name>A0A6J2KEP6_BOMMA</name>
<accession>A0A6J2KEP6</accession>
<sequence>MKIIGIVLLLVFYGSECRKIYKPIDKNANIDFINMEAGGARPVGKPTDKPLAKPPVVQPAPTPVPPAQIKPIVTTLTPVPPKPVHPTLPPNQIKPVPVYPTPATRPITTPGPGSVQQLVTFYNSQGKGSVIRPYSYSDAVKQG</sequence>
<evidence type="ECO:0000256" key="2">
    <source>
        <dbReference type="SAM" id="SignalP"/>
    </source>
</evidence>
<feature type="compositionally biased region" description="Pro residues" evidence="1">
    <location>
        <begin position="78"/>
        <end position="89"/>
    </location>
</feature>
<protein>
    <submittedName>
        <fullName evidence="4">Proline-rich extensin-like protein EPR1</fullName>
    </submittedName>
</protein>
<proteinExistence type="predicted"/>
<organism evidence="3 4">
    <name type="scientific">Bombyx mandarina</name>
    <name type="common">Wild silk moth</name>
    <name type="synonym">Wild silkworm</name>
    <dbReference type="NCBI Taxonomy" id="7092"/>
    <lineage>
        <taxon>Eukaryota</taxon>
        <taxon>Metazoa</taxon>
        <taxon>Ecdysozoa</taxon>
        <taxon>Arthropoda</taxon>
        <taxon>Hexapoda</taxon>
        <taxon>Insecta</taxon>
        <taxon>Pterygota</taxon>
        <taxon>Neoptera</taxon>
        <taxon>Endopterygota</taxon>
        <taxon>Lepidoptera</taxon>
        <taxon>Glossata</taxon>
        <taxon>Ditrysia</taxon>
        <taxon>Bombycoidea</taxon>
        <taxon>Bombycidae</taxon>
        <taxon>Bombycinae</taxon>
        <taxon>Bombyx</taxon>
    </lineage>
</organism>
<evidence type="ECO:0000313" key="4">
    <source>
        <dbReference type="RefSeq" id="XP_028040816.1"/>
    </source>
</evidence>
<dbReference type="KEGG" id="bman:114250918"/>
<feature type="compositionally biased region" description="Pro residues" evidence="1">
    <location>
        <begin position="52"/>
        <end position="68"/>
    </location>
</feature>